<proteinExistence type="predicted"/>
<reference evidence="1" key="1">
    <citation type="submission" date="2014-09" db="EMBL/GenBank/DDBJ databases">
        <authorList>
            <person name="Magalhaes I.L.F."/>
            <person name="Oliveira U."/>
            <person name="Santos F.R."/>
            <person name="Vidigal T.H.D.A."/>
            <person name="Brescovit A.D."/>
            <person name="Santos A.J."/>
        </authorList>
    </citation>
    <scope>NUCLEOTIDE SEQUENCE</scope>
    <source>
        <tissue evidence="1">Shoot tissue taken approximately 20 cm above the soil surface</tissue>
    </source>
</reference>
<sequence length="156" mass="17396">MQLVQLLLGALVQTKHYLDGLTSVYSCRSNTLEQSIRQRISNQPPEANCSESQLKQGMLTVVHMIQQAATFKPSFFSFSVVFELHTETIKINTSHAQTRCNQHEQLIHDRHPAIQDPATSLTLPYLSAAQLSTALTTPPFYASAGEISIIQEKKTI</sequence>
<reference evidence="1" key="2">
    <citation type="journal article" date="2015" name="Data Brief">
        <title>Shoot transcriptome of the giant reed, Arundo donax.</title>
        <authorList>
            <person name="Barrero R.A."/>
            <person name="Guerrero F.D."/>
            <person name="Moolhuijzen P."/>
            <person name="Goolsby J.A."/>
            <person name="Tidwell J."/>
            <person name="Bellgard S.E."/>
            <person name="Bellgard M.I."/>
        </authorList>
    </citation>
    <scope>NUCLEOTIDE SEQUENCE</scope>
    <source>
        <tissue evidence="1">Shoot tissue taken approximately 20 cm above the soil surface</tissue>
    </source>
</reference>
<accession>A0A0A9EHX5</accession>
<evidence type="ECO:0000313" key="1">
    <source>
        <dbReference type="EMBL" id="JAD95617.1"/>
    </source>
</evidence>
<dbReference type="EMBL" id="GBRH01202278">
    <property type="protein sequence ID" value="JAD95617.1"/>
    <property type="molecule type" value="Transcribed_RNA"/>
</dbReference>
<organism evidence="1">
    <name type="scientific">Arundo donax</name>
    <name type="common">Giant reed</name>
    <name type="synonym">Donax arundinaceus</name>
    <dbReference type="NCBI Taxonomy" id="35708"/>
    <lineage>
        <taxon>Eukaryota</taxon>
        <taxon>Viridiplantae</taxon>
        <taxon>Streptophyta</taxon>
        <taxon>Embryophyta</taxon>
        <taxon>Tracheophyta</taxon>
        <taxon>Spermatophyta</taxon>
        <taxon>Magnoliopsida</taxon>
        <taxon>Liliopsida</taxon>
        <taxon>Poales</taxon>
        <taxon>Poaceae</taxon>
        <taxon>PACMAD clade</taxon>
        <taxon>Arundinoideae</taxon>
        <taxon>Arundineae</taxon>
        <taxon>Arundo</taxon>
    </lineage>
</organism>
<dbReference type="AlphaFoldDB" id="A0A0A9EHX5"/>
<name>A0A0A9EHX5_ARUDO</name>
<protein>
    <submittedName>
        <fullName evidence="1">Uncharacterized protein</fullName>
    </submittedName>
</protein>